<feature type="transmembrane region" description="Helical" evidence="17">
    <location>
        <begin position="48"/>
        <end position="72"/>
    </location>
</feature>
<sequence length="446" mass="50650">MMKFIMMTTLLVFSCTFWVNMTLLTGTVMVVMSFLWFHQMENFMPNCLFIWDFLSMPLISLSVWITLLMIMASFKINQFNNFKSMFLMSVFFLMWFLVLTFSTPNYMMFYIMFEASLIPTFMLILGWGYQPERIQAGMYMLLYTITASLPLLLLLILTTSKNNSTNMLMLSMLPFKSFSSMVMMLTFMMAFLVKLPLYWIHLWLPKAHVEAPVAGSMVLAGVLLKLGGYGMMRLSSKIMHELTKLNWTLMTWSLIGGSLVSIACLRQTDMKSLIALSSVAHMAMVAGSIITLKMWGNNGAMFIMMGHGFCSSALFYIANLSYERTHSRSLTLNKGMQTLAPTLTLWWFILCAANMAVPPSINLLGELNSIISLLAISKLNTIPISLLVFFAASYSLYLYISTQHGKPSSMLTNSHPLNSLEFLTLTLHVIPLFILIMSPVLFQPFL</sequence>
<evidence type="ECO:0000256" key="12">
    <source>
        <dbReference type="ARBA" id="ARBA00023027"/>
    </source>
</evidence>
<protein>
    <recommendedName>
        <fullName evidence="5 17">NADH-ubiquinone oxidoreductase chain 4</fullName>
        <ecNumber evidence="4 17">7.1.1.2</ecNumber>
    </recommendedName>
</protein>
<dbReference type="EMBL" id="FJ790313">
    <property type="protein sequence ID" value="ACN72770.1"/>
    <property type="molecule type" value="Genomic_DNA"/>
</dbReference>
<dbReference type="GO" id="GO:0042773">
    <property type="term" value="P:ATP synthesis coupled electron transport"/>
    <property type="evidence" value="ECO:0007669"/>
    <property type="project" value="InterPro"/>
</dbReference>
<feature type="transmembrane region" description="Helical" evidence="17">
    <location>
        <begin position="420"/>
        <end position="442"/>
    </location>
</feature>
<feature type="domain" description="NADH:ubiquinone oxidoreductase chain 4 N-terminal" evidence="19">
    <location>
        <begin position="1"/>
        <end position="100"/>
    </location>
</feature>
<evidence type="ECO:0000256" key="6">
    <source>
        <dbReference type="ARBA" id="ARBA00022448"/>
    </source>
</evidence>
<evidence type="ECO:0000256" key="2">
    <source>
        <dbReference type="ARBA" id="ARBA00004225"/>
    </source>
</evidence>
<keyword evidence="7 17" id="KW-0679">Respiratory chain</keyword>
<dbReference type="PROSITE" id="PS51257">
    <property type="entry name" value="PROKAR_LIPOPROTEIN"/>
    <property type="match status" value="1"/>
</dbReference>
<dbReference type="Pfam" id="PF00361">
    <property type="entry name" value="Proton_antipo_M"/>
    <property type="match status" value="1"/>
</dbReference>
<evidence type="ECO:0000259" key="18">
    <source>
        <dbReference type="Pfam" id="PF00361"/>
    </source>
</evidence>
<keyword evidence="9" id="KW-1278">Translocase</keyword>
<dbReference type="Pfam" id="PF01059">
    <property type="entry name" value="Oxidored_q5_N"/>
    <property type="match status" value="1"/>
</dbReference>
<evidence type="ECO:0000256" key="8">
    <source>
        <dbReference type="ARBA" id="ARBA00022692"/>
    </source>
</evidence>
<evidence type="ECO:0000256" key="14">
    <source>
        <dbReference type="ARBA" id="ARBA00023128"/>
    </source>
</evidence>
<evidence type="ECO:0000256" key="9">
    <source>
        <dbReference type="ARBA" id="ARBA00022967"/>
    </source>
</evidence>
<comment type="function">
    <text evidence="17">Core subunit of the mitochondrial membrane respiratory chain NADH dehydrogenase (Complex I) which catalyzes electron transfer from NADH through the respiratory chain, using ubiquinone as an electron acceptor. Essential for the catalytic activity and assembly of complex I.</text>
</comment>
<comment type="subcellular location">
    <subcellularLocation>
        <location evidence="2 17">Mitochondrion membrane</location>
        <topology evidence="2 17">Multi-pass membrane protein</topology>
    </subcellularLocation>
</comment>
<evidence type="ECO:0000313" key="20">
    <source>
        <dbReference type="EMBL" id="ACN72770.1"/>
    </source>
</evidence>
<dbReference type="GO" id="GO:0031966">
    <property type="term" value="C:mitochondrial membrane"/>
    <property type="evidence" value="ECO:0007669"/>
    <property type="project" value="UniProtKB-SubCell"/>
</dbReference>
<feature type="domain" description="NADH:quinone oxidoreductase/Mrp antiporter transmembrane" evidence="18">
    <location>
        <begin position="105"/>
        <end position="385"/>
    </location>
</feature>
<keyword evidence="11 17" id="KW-1133">Transmembrane helix</keyword>
<evidence type="ECO:0000256" key="5">
    <source>
        <dbReference type="ARBA" id="ARBA00021006"/>
    </source>
</evidence>
<evidence type="ECO:0000259" key="19">
    <source>
        <dbReference type="Pfam" id="PF01059"/>
    </source>
</evidence>
<keyword evidence="8 17" id="KW-0812">Transmembrane</keyword>
<feature type="transmembrane region" description="Helical" evidence="17">
    <location>
        <begin position="301"/>
        <end position="322"/>
    </location>
</feature>
<evidence type="ECO:0000256" key="15">
    <source>
        <dbReference type="ARBA" id="ARBA00023136"/>
    </source>
</evidence>
<keyword evidence="12 17" id="KW-0520">NAD</keyword>
<comment type="similarity">
    <text evidence="3 17">Belongs to the complex I subunit 4 family.</text>
</comment>
<evidence type="ECO:0000256" key="1">
    <source>
        <dbReference type="ARBA" id="ARBA00003257"/>
    </source>
</evidence>
<dbReference type="InterPro" id="IPR001750">
    <property type="entry name" value="ND/Mrp_TM"/>
</dbReference>
<dbReference type="PANTHER" id="PTHR43507">
    <property type="entry name" value="NADH-UBIQUINONE OXIDOREDUCTASE CHAIN 4"/>
    <property type="match status" value="1"/>
</dbReference>
<evidence type="ECO:0000256" key="7">
    <source>
        <dbReference type="ARBA" id="ARBA00022660"/>
    </source>
</evidence>
<reference evidence="20" key="1">
    <citation type="journal article" date="2010" name="Comp. Biochem. Physiol. Part D Genomics Proteomics">
        <title>The Australian fresh water isopod (Phreatoicidea: Isopoda) allows insights into the early mitogenomic evolution of isopods.</title>
        <authorList>
            <person name="Kilpert F."/>
            <person name="Podsiadlowski L."/>
        </authorList>
    </citation>
    <scope>NUCLEOTIDE SEQUENCE</scope>
    <source>
        <strain evidence="20">14</strain>
    </source>
</reference>
<evidence type="ECO:0000256" key="16">
    <source>
        <dbReference type="ARBA" id="ARBA00049551"/>
    </source>
</evidence>
<keyword evidence="10 17" id="KW-0249">Electron transport</keyword>
<dbReference type="InterPro" id="IPR003918">
    <property type="entry name" value="NADH_UbQ_OxRdtase"/>
</dbReference>
<evidence type="ECO:0000256" key="17">
    <source>
        <dbReference type="RuleBase" id="RU003297"/>
    </source>
</evidence>
<dbReference type="GO" id="GO:0008137">
    <property type="term" value="F:NADH dehydrogenase (ubiquinone) activity"/>
    <property type="evidence" value="ECO:0007669"/>
    <property type="project" value="UniProtKB-UniRule"/>
</dbReference>
<keyword evidence="6 17" id="KW-0813">Transport</keyword>
<keyword evidence="14 17" id="KW-0496">Mitochondrion</keyword>
<feature type="transmembrane region" description="Helical" evidence="17">
    <location>
        <begin position="139"/>
        <end position="158"/>
    </location>
</feature>
<evidence type="ECO:0000256" key="4">
    <source>
        <dbReference type="ARBA" id="ARBA00012944"/>
    </source>
</evidence>
<evidence type="ECO:0000256" key="3">
    <source>
        <dbReference type="ARBA" id="ARBA00009025"/>
    </source>
</evidence>
<name>D3U712_9CRUS</name>
<proteinExistence type="inferred from homology"/>
<dbReference type="GO" id="GO:0048039">
    <property type="term" value="F:ubiquinone binding"/>
    <property type="evidence" value="ECO:0007669"/>
    <property type="project" value="TreeGrafter"/>
</dbReference>
<feature type="transmembrane region" description="Helical" evidence="17">
    <location>
        <begin position="381"/>
        <end position="400"/>
    </location>
</feature>
<keyword evidence="13 17" id="KW-0830">Ubiquinone</keyword>
<feature type="transmembrane region" description="Helical" evidence="17">
    <location>
        <begin position="107"/>
        <end position="127"/>
    </location>
</feature>
<feature type="transmembrane region" description="Helical" evidence="17">
    <location>
        <begin position="211"/>
        <end position="229"/>
    </location>
</feature>
<feature type="transmembrane region" description="Helical" evidence="17">
    <location>
        <begin position="343"/>
        <end position="361"/>
    </location>
</feature>
<geneLocation type="mitochondrion" evidence="20"/>
<dbReference type="InterPro" id="IPR000260">
    <property type="entry name" value="NADH4_N"/>
</dbReference>
<evidence type="ECO:0000256" key="10">
    <source>
        <dbReference type="ARBA" id="ARBA00022982"/>
    </source>
</evidence>
<feature type="transmembrane region" description="Helical" evidence="17">
    <location>
        <begin position="273"/>
        <end position="295"/>
    </location>
</feature>
<feature type="transmembrane region" description="Helical" evidence="17">
    <location>
        <begin position="178"/>
        <end position="199"/>
    </location>
</feature>
<organism evidence="20">
    <name type="scientific">Eophreatoicus karrkkanj</name>
    <dbReference type="NCBI Taxonomy" id="496899"/>
    <lineage>
        <taxon>Eukaryota</taxon>
        <taxon>Metazoa</taxon>
        <taxon>Ecdysozoa</taxon>
        <taxon>Arthropoda</taxon>
        <taxon>Crustacea</taxon>
        <taxon>Multicrustacea</taxon>
        <taxon>Malacostraca</taxon>
        <taxon>Eumalacostraca</taxon>
        <taxon>Peracarida</taxon>
        <taxon>Isopoda</taxon>
        <taxon>Phreatoicidea</taxon>
        <taxon>Amphisopidae</taxon>
        <taxon>Eophreatoicus</taxon>
    </lineage>
</organism>
<dbReference type="PRINTS" id="PR01437">
    <property type="entry name" value="NUOXDRDTASE4"/>
</dbReference>
<dbReference type="PANTHER" id="PTHR43507:SF20">
    <property type="entry name" value="NADH-UBIQUINONE OXIDOREDUCTASE CHAIN 4"/>
    <property type="match status" value="1"/>
</dbReference>
<gene>
    <name evidence="20" type="primary">nad4</name>
</gene>
<feature type="transmembrane region" description="Helical" evidence="17">
    <location>
        <begin position="249"/>
        <end position="266"/>
    </location>
</feature>
<comment type="catalytic activity">
    <reaction evidence="16 17">
        <text>a ubiquinone + NADH + 5 H(+)(in) = a ubiquinol + NAD(+) + 4 H(+)(out)</text>
        <dbReference type="Rhea" id="RHEA:29091"/>
        <dbReference type="Rhea" id="RHEA-COMP:9565"/>
        <dbReference type="Rhea" id="RHEA-COMP:9566"/>
        <dbReference type="ChEBI" id="CHEBI:15378"/>
        <dbReference type="ChEBI" id="CHEBI:16389"/>
        <dbReference type="ChEBI" id="CHEBI:17976"/>
        <dbReference type="ChEBI" id="CHEBI:57540"/>
        <dbReference type="ChEBI" id="CHEBI:57945"/>
        <dbReference type="EC" id="7.1.1.2"/>
    </reaction>
</comment>
<accession>D3U712</accession>
<dbReference type="GO" id="GO:0015990">
    <property type="term" value="P:electron transport coupled proton transport"/>
    <property type="evidence" value="ECO:0007669"/>
    <property type="project" value="TreeGrafter"/>
</dbReference>
<dbReference type="EC" id="7.1.1.2" evidence="4 17"/>
<comment type="function">
    <text evidence="1">Core subunit of the mitochondrial membrane respiratory chain NADH dehydrogenase (Complex I) that is believed to belong to the minimal assembly required for catalysis. Complex I functions in the transfer of electrons from NADH to the respiratory chain. The immediate electron acceptor for the enzyme is believed to be ubiquinone.</text>
</comment>
<dbReference type="GO" id="GO:0003954">
    <property type="term" value="F:NADH dehydrogenase activity"/>
    <property type="evidence" value="ECO:0007669"/>
    <property type="project" value="TreeGrafter"/>
</dbReference>
<feature type="transmembrane region" description="Helical" evidence="17">
    <location>
        <begin position="84"/>
        <end position="101"/>
    </location>
</feature>
<evidence type="ECO:0000256" key="11">
    <source>
        <dbReference type="ARBA" id="ARBA00022989"/>
    </source>
</evidence>
<dbReference type="AlphaFoldDB" id="D3U712"/>
<evidence type="ECO:0000256" key="13">
    <source>
        <dbReference type="ARBA" id="ARBA00023075"/>
    </source>
</evidence>
<keyword evidence="15 17" id="KW-0472">Membrane</keyword>